<sequence>MITSLFEEKNHPYRIYDFPNEKAWLSGRMNGIGGSDASAVVGMNPYKSNIDLFEEKIGRRIPEDISDKPCVIYGKLAEEPIRQLFKLDYPEYQVEHHEFRILQNIQYPFMQASLDGELTDQTGRKGILEIKTTNILQSMQREKWNDRIPDNYYIQILHYLLVTGYEFVVLCAHLNTDWGGEKRTTAKHYFIERAEVQEDLEMLLREEEKFWKYVESGRKPPLILPEI</sequence>
<evidence type="ECO:0000313" key="3">
    <source>
        <dbReference type="EMBL" id="GLG06161.1"/>
    </source>
</evidence>
<organism evidence="3 4">
    <name type="scientific">Sellimonas catena</name>
    <dbReference type="NCBI Taxonomy" id="2994035"/>
    <lineage>
        <taxon>Bacteria</taxon>
        <taxon>Bacillati</taxon>
        <taxon>Bacillota</taxon>
        <taxon>Clostridia</taxon>
        <taxon>Lachnospirales</taxon>
        <taxon>Lachnospiraceae</taxon>
        <taxon>Sellimonas</taxon>
    </lineage>
</organism>
<proteinExistence type="predicted"/>
<dbReference type="InterPro" id="IPR011335">
    <property type="entry name" value="Restrct_endonuc-II-like"/>
</dbReference>
<gene>
    <name evidence="3" type="ORF">Selli1_33350</name>
</gene>
<name>A0A9W6FFZ9_9FIRM</name>
<dbReference type="InterPro" id="IPR011604">
    <property type="entry name" value="PDDEXK-like_dom_sf"/>
</dbReference>
<evidence type="ECO:0000313" key="4">
    <source>
        <dbReference type="Proteomes" id="UP001145145"/>
    </source>
</evidence>
<dbReference type="PANTHER" id="PTHR46609:SF6">
    <property type="entry name" value="EXONUCLEASE, PHAGE-TYPE_RECB, C-TERMINAL DOMAIN-CONTAINING PROTEIN-RELATED"/>
    <property type="match status" value="1"/>
</dbReference>
<dbReference type="AlphaFoldDB" id="A0A9W6FFZ9"/>
<evidence type="ECO:0000259" key="2">
    <source>
        <dbReference type="Pfam" id="PF09588"/>
    </source>
</evidence>
<dbReference type="Pfam" id="PF09588">
    <property type="entry name" value="YqaJ"/>
    <property type="match status" value="1"/>
</dbReference>
<dbReference type="Gene3D" id="3.90.320.10">
    <property type="match status" value="1"/>
</dbReference>
<evidence type="ECO:0000256" key="1">
    <source>
        <dbReference type="ARBA" id="ARBA00022801"/>
    </source>
</evidence>
<keyword evidence="4" id="KW-1185">Reference proteome</keyword>
<reference evidence="3 4" key="1">
    <citation type="journal article" date="2023" name="Int. J. Syst. Evol. Microbiol.">
        <title>Sellimonas catena sp. nov., isolated from human faeces.</title>
        <authorList>
            <person name="Hisatomi A."/>
            <person name="Ohkuma M."/>
            <person name="Sakamoto M."/>
        </authorList>
    </citation>
    <scope>NUCLEOTIDE SEQUENCE [LARGE SCALE GENOMIC DNA]</scope>
    <source>
        <strain evidence="3 4">12EGH17</strain>
    </source>
</reference>
<dbReference type="Proteomes" id="UP001145145">
    <property type="component" value="Unassembled WGS sequence"/>
</dbReference>
<keyword evidence="1" id="KW-0378">Hydrolase</keyword>
<accession>A0A9W6FFZ9</accession>
<dbReference type="InterPro" id="IPR019080">
    <property type="entry name" value="YqaJ_viral_recombinase"/>
</dbReference>
<dbReference type="PANTHER" id="PTHR46609">
    <property type="entry name" value="EXONUCLEASE, PHAGE-TYPE/RECB, C-TERMINAL DOMAIN-CONTAINING PROTEIN"/>
    <property type="match status" value="1"/>
</dbReference>
<dbReference type="InterPro" id="IPR051703">
    <property type="entry name" value="NF-kappa-B_Signaling_Reg"/>
</dbReference>
<dbReference type="InterPro" id="IPR017482">
    <property type="entry name" value="Lambda-type_endonuclease"/>
</dbReference>
<dbReference type="EMBL" id="BSBO01000050">
    <property type="protein sequence ID" value="GLG06161.1"/>
    <property type="molecule type" value="Genomic_DNA"/>
</dbReference>
<feature type="domain" description="YqaJ viral recombinase" evidence="2">
    <location>
        <begin position="24"/>
        <end position="166"/>
    </location>
</feature>
<dbReference type="NCBIfam" id="TIGR03033">
    <property type="entry name" value="phage_rel_nuc"/>
    <property type="match status" value="1"/>
</dbReference>
<comment type="caution">
    <text evidence="3">The sequence shown here is derived from an EMBL/GenBank/DDBJ whole genome shotgun (WGS) entry which is preliminary data.</text>
</comment>
<dbReference type="SUPFAM" id="SSF52980">
    <property type="entry name" value="Restriction endonuclease-like"/>
    <property type="match status" value="1"/>
</dbReference>
<protein>
    <recommendedName>
        <fullName evidence="2">YqaJ viral recombinase domain-containing protein</fullName>
    </recommendedName>
</protein>
<dbReference type="GO" id="GO:0016787">
    <property type="term" value="F:hydrolase activity"/>
    <property type="evidence" value="ECO:0007669"/>
    <property type="project" value="UniProtKB-KW"/>
</dbReference>